<sequence length="80" mass="7441">MLNLFRGGKVTSGLSALRSKDSNCKGGDAAGSGMGRIRGDAGSGGDGICAGSSSGSSSSSSLGSSSGSDSGMYPGDSAVG</sequence>
<accession>A0A699WSN5</accession>
<protein>
    <submittedName>
        <fullName evidence="2">Uncharacterized protein</fullName>
    </submittedName>
</protein>
<comment type="caution">
    <text evidence="2">The sequence shown here is derived from an EMBL/GenBank/DDBJ whole genome shotgun (WGS) entry which is preliminary data.</text>
</comment>
<feature type="region of interest" description="Disordered" evidence="1">
    <location>
        <begin position="1"/>
        <end position="80"/>
    </location>
</feature>
<reference evidence="2" key="1">
    <citation type="journal article" date="2019" name="Sci. Rep.">
        <title>Draft genome of Tanacetum cinerariifolium, the natural source of mosquito coil.</title>
        <authorList>
            <person name="Yamashiro T."/>
            <person name="Shiraishi A."/>
            <person name="Satake H."/>
            <person name="Nakayama K."/>
        </authorList>
    </citation>
    <scope>NUCLEOTIDE SEQUENCE</scope>
</reference>
<feature type="compositionally biased region" description="Low complexity" evidence="1">
    <location>
        <begin position="49"/>
        <end position="80"/>
    </location>
</feature>
<feature type="compositionally biased region" description="Gly residues" evidence="1">
    <location>
        <begin position="28"/>
        <end position="48"/>
    </location>
</feature>
<dbReference type="AlphaFoldDB" id="A0A699WSN5"/>
<gene>
    <name evidence="2" type="ORF">Tci_921229</name>
</gene>
<feature type="non-terminal residue" evidence="2">
    <location>
        <position position="80"/>
    </location>
</feature>
<evidence type="ECO:0000313" key="2">
    <source>
        <dbReference type="EMBL" id="GFD49260.1"/>
    </source>
</evidence>
<dbReference type="EMBL" id="BKCJ011738475">
    <property type="protein sequence ID" value="GFD49260.1"/>
    <property type="molecule type" value="Genomic_DNA"/>
</dbReference>
<proteinExistence type="predicted"/>
<evidence type="ECO:0000256" key="1">
    <source>
        <dbReference type="SAM" id="MobiDB-lite"/>
    </source>
</evidence>
<organism evidence="2">
    <name type="scientific">Tanacetum cinerariifolium</name>
    <name type="common">Dalmatian daisy</name>
    <name type="synonym">Chrysanthemum cinerariifolium</name>
    <dbReference type="NCBI Taxonomy" id="118510"/>
    <lineage>
        <taxon>Eukaryota</taxon>
        <taxon>Viridiplantae</taxon>
        <taxon>Streptophyta</taxon>
        <taxon>Embryophyta</taxon>
        <taxon>Tracheophyta</taxon>
        <taxon>Spermatophyta</taxon>
        <taxon>Magnoliopsida</taxon>
        <taxon>eudicotyledons</taxon>
        <taxon>Gunneridae</taxon>
        <taxon>Pentapetalae</taxon>
        <taxon>asterids</taxon>
        <taxon>campanulids</taxon>
        <taxon>Asterales</taxon>
        <taxon>Asteraceae</taxon>
        <taxon>Asteroideae</taxon>
        <taxon>Anthemideae</taxon>
        <taxon>Anthemidinae</taxon>
        <taxon>Tanacetum</taxon>
    </lineage>
</organism>
<name>A0A699WSN5_TANCI</name>